<proteinExistence type="predicted"/>
<protein>
    <submittedName>
        <fullName evidence="1">Uncharacterized protein</fullName>
    </submittedName>
</protein>
<sequence>MLDGSFSDTFSVNCRAPQMVDRSKLKTLKAFPSPKLEHEPVLIKIQNSGLWPAPYRPSALPPYRPTVLPSYRSTALS</sequence>
<keyword evidence="2" id="KW-1185">Reference proteome</keyword>
<evidence type="ECO:0000313" key="2">
    <source>
        <dbReference type="Proteomes" id="UP000299102"/>
    </source>
</evidence>
<dbReference type="Proteomes" id="UP000299102">
    <property type="component" value="Unassembled WGS sequence"/>
</dbReference>
<evidence type="ECO:0000313" key="1">
    <source>
        <dbReference type="EMBL" id="GBP32944.1"/>
    </source>
</evidence>
<reference evidence="1 2" key="1">
    <citation type="journal article" date="2019" name="Commun. Biol.">
        <title>The bagworm genome reveals a unique fibroin gene that provides high tensile strength.</title>
        <authorList>
            <person name="Kono N."/>
            <person name="Nakamura H."/>
            <person name="Ohtoshi R."/>
            <person name="Tomita M."/>
            <person name="Numata K."/>
            <person name="Arakawa K."/>
        </authorList>
    </citation>
    <scope>NUCLEOTIDE SEQUENCE [LARGE SCALE GENOMIC DNA]</scope>
</reference>
<gene>
    <name evidence="1" type="ORF">EVAR_20123_1</name>
</gene>
<accession>A0A4C1V4L3</accession>
<organism evidence="1 2">
    <name type="scientific">Eumeta variegata</name>
    <name type="common">Bagworm moth</name>
    <name type="synonym">Eumeta japonica</name>
    <dbReference type="NCBI Taxonomy" id="151549"/>
    <lineage>
        <taxon>Eukaryota</taxon>
        <taxon>Metazoa</taxon>
        <taxon>Ecdysozoa</taxon>
        <taxon>Arthropoda</taxon>
        <taxon>Hexapoda</taxon>
        <taxon>Insecta</taxon>
        <taxon>Pterygota</taxon>
        <taxon>Neoptera</taxon>
        <taxon>Endopterygota</taxon>
        <taxon>Lepidoptera</taxon>
        <taxon>Glossata</taxon>
        <taxon>Ditrysia</taxon>
        <taxon>Tineoidea</taxon>
        <taxon>Psychidae</taxon>
        <taxon>Oiketicinae</taxon>
        <taxon>Eumeta</taxon>
    </lineage>
</organism>
<name>A0A4C1V4L3_EUMVA</name>
<dbReference type="EMBL" id="BGZK01000267">
    <property type="protein sequence ID" value="GBP32944.1"/>
    <property type="molecule type" value="Genomic_DNA"/>
</dbReference>
<comment type="caution">
    <text evidence="1">The sequence shown here is derived from an EMBL/GenBank/DDBJ whole genome shotgun (WGS) entry which is preliminary data.</text>
</comment>
<dbReference type="AlphaFoldDB" id="A0A4C1V4L3"/>